<dbReference type="Proteomes" id="UP001469553">
    <property type="component" value="Unassembled WGS sequence"/>
</dbReference>
<accession>A0ABV0XJG5</accession>
<organism evidence="6 7">
    <name type="scientific">Ameca splendens</name>
    <dbReference type="NCBI Taxonomy" id="208324"/>
    <lineage>
        <taxon>Eukaryota</taxon>
        <taxon>Metazoa</taxon>
        <taxon>Chordata</taxon>
        <taxon>Craniata</taxon>
        <taxon>Vertebrata</taxon>
        <taxon>Euteleostomi</taxon>
        <taxon>Actinopterygii</taxon>
        <taxon>Neopterygii</taxon>
        <taxon>Teleostei</taxon>
        <taxon>Neoteleostei</taxon>
        <taxon>Acanthomorphata</taxon>
        <taxon>Ovalentaria</taxon>
        <taxon>Atherinomorphae</taxon>
        <taxon>Cyprinodontiformes</taxon>
        <taxon>Goodeidae</taxon>
        <taxon>Ameca</taxon>
    </lineage>
</organism>
<comment type="cofactor">
    <cofactor evidence="1">
        <name>pyridoxal 5'-phosphate</name>
        <dbReference type="ChEBI" id="CHEBI:597326"/>
    </cofactor>
</comment>
<comment type="similarity">
    <text evidence="2">Belongs to the class-II pyridoxal-phosphate-dependent aminotransferase family.</text>
</comment>
<proteinExistence type="inferred from homology"/>
<gene>
    <name evidence="6" type="primary">SPTLC1_1</name>
    <name evidence="6" type="ORF">AMECASPLE_031910</name>
</gene>
<evidence type="ECO:0000256" key="5">
    <source>
        <dbReference type="ARBA" id="ARBA00023315"/>
    </source>
</evidence>
<keyword evidence="3" id="KW-0808">Transferase</keyword>
<dbReference type="InterPro" id="IPR015422">
    <property type="entry name" value="PyrdxlP-dep_Trfase_small"/>
</dbReference>
<dbReference type="InterPro" id="IPR015421">
    <property type="entry name" value="PyrdxlP-dep_Trfase_major"/>
</dbReference>
<dbReference type="PANTHER" id="PTHR13693">
    <property type="entry name" value="CLASS II AMINOTRANSFERASE/8-AMINO-7-OXONONANOATE SYNTHASE"/>
    <property type="match status" value="1"/>
</dbReference>
<keyword evidence="5" id="KW-0012">Acyltransferase</keyword>
<dbReference type="PANTHER" id="PTHR13693:SF2">
    <property type="entry name" value="SERINE PALMITOYLTRANSFERASE 1"/>
    <property type="match status" value="1"/>
</dbReference>
<evidence type="ECO:0000256" key="3">
    <source>
        <dbReference type="ARBA" id="ARBA00022679"/>
    </source>
</evidence>
<comment type="caution">
    <text evidence="6">The sequence shown here is derived from an EMBL/GenBank/DDBJ whole genome shotgun (WGS) entry which is preliminary data.</text>
</comment>
<dbReference type="InterPro" id="IPR015424">
    <property type="entry name" value="PyrdxlP-dep_Trfase"/>
</dbReference>
<evidence type="ECO:0000256" key="4">
    <source>
        <dbReference type="ARBA" id="ARBA00022898"/>
    </source>
</evidence>
<dbReference type="InterPro" id="IPR050087">
    <property type="entry name" value="AON_synthase_class-II"/>
</dbReference>
<dbReference type="Gene3D" id="3.90.1150.10">
    <property type="entry name" value="Aspartate Aminotransferase, domain 1"/>
    <property type="match status" value="1"/>
</dbReference>
<name>A0ABV0XJG5_9TELE</name>
<keyword evidence="7" id="KW-1185">Reference proteome</keyword>
<reference evidence="6 7" key="1">
    <citation type="submission" date="2021-06" db="EMBL/GenBank/DDBJ databases">
        <authorList>
            <person name="Palmer J.M."/>
        </authorList>
    </citation>
    <scope>NUCLEOTIDE SEQUENCE [LARGE SCALE GENOMIC DNA]</scope>
    <source>
        <strain evidence="6 7">AS_MEX2019</strain>
        <tissue evidence="6">Muscle</tissue>
    </source>
</reference>
<protein>
    <submittedName>
        <fullName evidence="6">Serine palmitoyltransferase 1</fullName>
    </submittedName>
</protein>
<evidence type="ECO:0000256" key="1">
    <source>
        <dbReference type="ARBA" id="ARBA00001933"/>
    </source>
</evidence>
<evidence type="ECO:0000256" key="2">
    <source>
        <dbReference type="ARBA" id="ARBA00008392"/>
    </source>
</evidence>
<keyword evidence="4" id="KW-0663">Pyridoxal phosphate</keyword>
<evidence type="ECO:0000313" key="6">
    <source>
        <dbReference type="EMBL" id="MEQ2281577.1"/>
    </source>
</evidence>
<dbReference type="EMBL" id="JAHRIP010004050">
    <property type="protein sequence ID" value="MEQ2281577.1"/>
    <property type="molecule type" value="Genomic_DNA"/>
</dbReference>
<dbReference type="Gene3D" id="3.40.640.10">
    <property type="entry name" value="Type I PLP-dependent aspartate aminotransferase-like (Major domain)"/>
    <property type="match status" value="1"/>
</dbReference>
<dbReference type="SUPFAM" id="SSF53383">
    <property type="entry name" value="PLP-dependent transferases"/>
    <property type="match status" value="1"/>
</dbReference>
<sequence length="86" mass="9885">MTIKELWSKRACYYCFTCFRPPSHKIIVNGKECINFASFNFLGLLDNERVKEKALMSLKKYGVGTCGPRGFYGTFGFLTIRADRDL</sequence>
<evidence type="ECO:0000313" key="7">
    <source>
        <dbReference type="Proteomes" id="UP001469553"/>
    </source>
</evidence>